<dbReference type="EMBL" id="HG805874">
    <property type="protein sequence ID" value="CDW53944.1"/>
    <property type="molecule type" value="Genomic_DNA"/>
</dbReference>
<keyword evidence="3" id="KW-1185">Reference proteome</keyword>
<evidence type="ECO:0000313" key="2">
    <source>
        <dbReference type="EMBL" id="CDW53944.1"/>
    </source>
</evidence>
<feature type="region of interest" description="Disordered" evidence="1">
    <location>
        <begin position="64"/>
        <end position="92"/>
    </location>
</feature>
<protein>
    <submittedName>
        <fullName evidence="2">Uncharacterized protein</fullName>
    </submittedName>
</protein>
<evidence type="ECO:0000256" key="1">
    <source>
        <dbReference type="SAM" id="MobiDB-lite"/>
    </source>
</evidence>
<dbReference type="Proteomes" id="UP000030665">
    <property type="component" value="Unassembled WGS sequence"/>
</dbReference>
<organism evidence="2 3">
    <name type="scientific">Trichuris trichiura</name>
    <name type="common">Whipworm</name>
    <name type="synonym">Trichocephalus trichiurus</name>
    <dbReference type="NCBI Taxonomy" id="36087"/>
    <lineage>
        <taxon>Eukaryota</taxon>
        <taxon>Metazoa</taxon>
        <taxon>Ecdysozoa</taxon>
        <taxon>Nematoda</taxon>
        <taxon>Enoplea</taxon>
        <taxon>Dorylaimia</taxon>
        <taxon>Trichinellida</taxon>
        <taxon>Trichuridae</taxon>
        <taxon>Trichuris</taxon>
    </lineage>
</organism>
<proteinExistence type="predicted"/>
<reference evidence="2" key="1">
    <citation type="submission" date="2014-01" db="EMBL/GenBank/DDBJ databases">
        <authorList>
            <person name="Aslett M."/>
        </authorList>
    </citation>
    <scope>NUCLEOTIDE SEQUENCE</scope>
</reference>
<reference evidence="2" key="2">
    <citation type="submission" date="2014-03" db="EMBL/GenBank/DDBJ databases">
        <title>The whipworm genome and dual-species transcriptomics of an intimate host-pathogen interaction.</title>
        <authorList>
            <person name="Foth B.J."/>
            <person name="Tsai I.J."/>
            <person name="Reid A.J."/>
            <person name="Bancroft A.J."/>
            <person name="Nichol S."/>
            <person name="Tracey A."/>
            <person name="Holroyd N."/>
            <person name="Cotton J.A."/>
            <person name="Stanley E.J."/>
            <person name="Zarowiecki M."/>
            <person name="Liu J.Z."/>
            <person name="Huckvale T."/>
            <person name="Cooper P.J."/>
            <person name="Grencis R.K."/>
            <person name="Berriman M."/>
        </authorList>
    </citation>
    <scope>NUCLEOTIDE SEQUENCE [LARGE SCALE GENOMIC DNA]</scope>
</reference>
<gene>
    <name evidence="2" type="ORF">TTRE_0000221301</name>
</gene>
<evidence type="ECO:0000313" key="3">
    <source>
        <dbReference type="Proteomes" id="UP000030665"/>
    </source>
</evidence>
<name>A0A077Z212_TRITR</name>
<accession>A0A077Z212</accession>
<sequence>MGSCCSKDDKEETSASLVSSEKRIKFVKKSVRCGDSPRYIKAPIPPKAVKQFSWKLSATKPANPKLAKNIYGPSPRSFPLEKGANDVGNAQGSANQANEDLLVNLFNSTVVPEGYERHLTRKAWDEPGTPPRKKGIS</sequence>
<dbReference type="AlphaFoldDB" id="A0A077Z212"/>